<dbReference type="InterPro" id="IPR041726">
    <property type="entry name" value="ACAD10_11_N"/>
</dbReference>
<dbReference type="SUPFAM" id="SSF56112">
    <property type="entry name" value="Protein kinase-like (PK-like)"/>
    <property type="match status" value="1"/>
</dbReference>
<dbReference type="EMBL" id="JAKFHA010000025">
    <property type="protein sequence ID" value="MCF2531629.1"/>
    <property type="molecule type" value="Genomic_DNA"/>
</dbReference>
<evidence type="ECO:0000313" key="3">
    <source>
        <dbReference type="EMBL" id="MCF2531629.1"/>
    </source>
</evidence>
<dbReference type="Pfam" id="PF01636">
    <property type="entry name" value="APH"/>
    <property type="match status" value="1"/>
</dbReference>
<keyword evidence="4" id="KW-1185">Reference proteome</keyword>
<evidence type="ECO:0000259" key="2">
    <source>
        <dbReference type="Pfam" id="PF01636"/>
    </source>
</evidence>
<dbReference type="Proteomes" id="UP001165378">
    <property type="component" value="Unassembled WGS sequence"/>
</dbReference>
<dbReference type="AlphaFoldDB" id="A0AA41U754"/>
<comment type="caution">
    <text evidence="3">The sequence shown here is derived from an EMBL/GenBank/DDBJ whole genome shotgun (WGS) entry which is preliminary data.</text>
</comment>
<dbReference type="CDD" id="cd05154">
    <property type="entry name" value="ACAD10_11_N-like"/>
    <property type="match status" value="1"/>
</dbReference>
<organism evidence="3 4">
    <name type="scientific">Yinghuangia soli</name>
    <dbReference type="NCBI Taxonomy" id="2908204"/>
    <lineage>
        <taxon>Bacteria</taxon>
        <taxon>Bacillati</taxon>
        <taxon>Actinomycetota</taxon>
        <taxon>Actinomycetes</taxon>
        <taxon>Kitasatosporales</taxon>
        <taxon>Streptomycetaceae</taxon>
        <taxon>Yinghuangia</taxon>
    </lineage>
</organism>
<dbReference type="InterPro" id="IPR011009">
    <property type="entry name" value="Kinase-like_dom_sf"/>
</dbReference>
<dbReference type="PANTHER" id="PTHR21310:SF40">
    <property type="entry name" value="AMINOGLYCOSIDE PHOSPHOTRANSFERASE DOMAIN-CONTAINING PROTEIN-RELATED"/>
    <property type="match status" value="1"/>
</dbReference>
<feature type="domain" description="Aminoglycoside phosphotransferase" evidence="2">
    <location>
        <begin position="70"/>
        <end position="292"/>
    </location>
</feature>
<dbReference type="Gene3D" id="3.90.1200.10">
    <property type="match status" value="1"/>
</dbReference>
<reference evidence="3" key="1">
    <citation type="submission" date="2022-01" db="EMBL/GenBank/DDBJ databases">
        <title>Genome-Based Taxonomic Classification of the Phylum Actinobacteria.</title>
        <authorList>
            <person name="Gao Y."/>
        </authorList>
    </citation>
    <scope>NUCLEOTIDE SEQUENCE</scope>
    <source>
        <strain evidence="3">KLBMP 8922</strain>
    </source>
</reference>
<dbReference type="InterPro" id="IPR051678">
    <property type="entry name" value="AGP_Transferase"/>
</dbReference>
<proteinExistence type="predicted"/>
<dbReference type="InterPro" id="IPR002575">
    <property type="entry name" value="Aminoglycoside_PTrfase"/>
</dbReference>
<dbReference type="RefSeq" id="WP_235056277.1">
    <property type="nucleotide sequence ID" value="NZ_JAKFHA010000025.1"/>
</dbReference>
<evidence type="ECO:0000256" key="1">
    <source>
        <dbReference type="SAM" id="MobiDB-lite"/>
    </source>
</evidence>
<accession>A0AA41U754</accession>
<dbReference type="Gene3D" id="3.30.200.20">
    <property type="entry name" value="Phosphorylase Kinase, domain 1"/>
    <property type="match status" value="1"/>
</dbReference>
<gene>
    <name evidence="3" type="ORF">LZ495_31040</name>
</gene>
<dbReference type="PANTHER" id="PTHR21310">
    <property type="entry name" value="AMINOGLYCOSIDE PHOSPHOTRANSFERASE-RELATED-RELATED"/>
    <property type="match status" value="1"/>
</dbReference>
<name>A0AA41U754_9ACTN</name>
<protein>
    <submittedName>
        <fullName evidence="3">Phosphotransferase family protein</fullName>
    </submittedName>
</protein>
<feature type="region of interest" description="Disordered" evidence="1">
    <location>
        <begin position="1"/>
        <end position="22"/>
    </location>
</feature>
<sequence length="377" mass="41388">MGAEQERGTQEAAARPRTSDRDGVQLRAAFQDWLRKRVGDPEAAVVELRTPSANGMSSETLLVTARWAAAGERRVVVRLAPPESVVPVFPEYDLAAQFGVMRQVREATGVPVPEVFWHEPDPGALGAPFLVMAHVDGRIPPDVMPYVYGSWVTELDAAARTRMQEATVDVLAELHGIPDAAERFAFLERTPADGRSALRRHVDATRAFAAWAKDGLEVPLLDAGFAWLEEHWPSTEGPAVLSWGDSRIGNIMYSGTGTEDALPVAVLDWEMAGVGVPEIDLAWLVYLHGWFQSGAERRGVPGLPDFLGWDDVAARYEARTGYRVADREFYTVYTALRMAVVSLRTQLRAVAFGELAMPDDPDDLIRPRTDLGSLIGV</sequence>
<evidence type="ECO:0000313" key="4">
    <source>
        <dbReference type="Proteomes" id="UP001165378"/>
    </source>
</evidence>